<dbReference type="Pfam" id="PF13177">
    <property type="entry name" value="DNA_pol3_delta2"/>
    <property type="match status" value="1"/>
</dbReference>
<reference evidence="9 10" key="1">
    <citation type="submission" date="2020-10" db="EMBL/GenBank/DDBJ databases">
        <authorList>
            <person name="Szabo G."/>
        </authorList>
    </citation>
    <scope>NUCLEOTIDE SEQUENCE [LARGE SCALE GENOMIC DNA]</scope>
    <source>
        <strain evidence="9">PROFFT</strain>
    </source>
</reference>
<organism evidence="9 10">
    <name type="scientific">Candidatus Profftia tarda</name>
    <dbReference type="NCBI Taxonomy" id="1177216"/>
    <lineage>
        <taxon>Bacteria</taxon>
        <taxon>Pseudomonadati</taxon>
        <taxon>Pseudomonadota</taxon>
        <taxon>Gammaproteobacteria</taxon>
        <taxon>Enterobacterales</taxon>
        <taxon>Enterobacteriaceae</taxon>
        <taxon>Candidatus Profftia</taxon>
    </lineage>
</organism>
<feature type="domain" description="DNA polymerase III subunit delta' AAA+ ATPase lid" evidence="8">
    <location>
        <begin position="167"/>
        <end position="205"/>
    </location>
</feature>
<dbReference type="InterPro" id="IPR015199">
    <property type="entry name" value="DNA_pol_III_delta_C"/>
</dbReference>
<dbReference type="Proteomes" id="UP000683585">
    <property type="component" value="Chromosome"/>
</dbReference>
<dbReference type="InterPro" id="IPR004622">
    <property type="entry name" value="DNA_pol_HolB"/>
</dbReference>
<sequence>MKWYPWLNAPYRQIVRQYQYRRGHHAILLHASGGCGDDSLIYALSRWLICRDTQEYKSCGKCHSCRLMIAGTYPDLYHMQPETGKSGIGIELIRQIIEKLYLHAHQGGTKVVLLPLVETLTEAATNALLKTIEEPPDQTYFLLGTREPAHLPATLRSRCFYLHIPTPTEEYALHWLNSQRPGHELSMRTALRLNAGAPVAAFKVLTTNMWTQRMQLALGLKRTIPQQQWIQLLPLLDHDNFGDCLTWLCLFLLDALKINLGIKTTLANLDQQQLISHLASVHTNKILQQQLEQWIFCRHRLLTTIGLNRELMLTRQLCLWSDSCSDKSGNEPRS</sequence>
<name>A0A8E4GHR6_9ENTR</name>
<evidence type="ECO:0000259" key="8">
    <source>
        <dbReference type="Pfam" id="PF21500"/>
    </source>
</evidence>
<evidence type="ECO:0000313" key="10">
    <source>
        <dbReference type="Proteomes" id="UP000683585"/>
    </source>
</evidence>
<keyword evidence="10" id="KW-1185">Reference proteome</keyword>
<dbReference type="PANTHER" id="PTHR11669:SF8">
    <property type="entry name" value="DNA POLYMERASE III SUBUNIT DELTA"/>
    <property type="match status" value="1"/>
</dbReference>
<protein>
    <recommendedName>
        <fullName evidence="1">DNA-directed DNA polymerase</fullName>
        <ecNumber evidence="1">2.7.7.7</ecNumber>
    </recommendedName>
</protein>
<accession>A0A8E4GHR6</accession>
<dbReference type="GO" id="GO:0006261">
    <property type="term" value="P:DNA-templated DNA replication"/>
    <property type="evidence" value="ECO:0007669"/>
    <property type="project" value="TreeGrafter"/>
</dbReference>
<gene>
    <name evidence="9" type="primary">holB</name>
    <name evidence="9" type="ORF">PROFFT_A_02340</name>
</gene>
<evidence type="ECO:0000256" key="1">
    <source>
        <dbReference type="ARBA" id="ARBA00012417"/>
    </source>
</evidence>
<keyword evidence="5" id="KW-0239">DNA-directed DNA polymerase</keyword>
<dbReference type="RefSeq" id="WP_216782653.1">
    <property type="nucleotide sequence ID" value="NZ_LR890047.1"/>
</dbReference>
<dbReference type="AlphaFoldDB" id="A0A8E4GHR6"/>
<dbReference type="PANTHER" id="PTHR11669">
    <property type="entry name" value="REPLICATION FACTOR C / DNA POLYMERASE III GAMMA-TAU SUBUNIT"/>
    <property type="match status" value="1"/>
</dbReference>
<keyword evidence="4" id="KW-0235">DNA replication</keyword>
<dbReference type="InterPro" id="IPR050238">
    <property type="entry name" value="DNA_Rep/Repair_Clamp_Loader"/>
</dbReference>
<evidence type="ECO:0000256" key="5">
    <source>
        <dbReference type="ARBA" id="ARBA00022932"/>
    </source>
</evidence>
<dbReference type="GO" id="GO:0009360">
    <property type="term" value="C:DNA polymerase III complex"/>
    <property type="evidence" value="ECO:0007669"/>
    <property type="project" value="InterPro"/>
</dbReference>
<dbReference type="EMBL" id="LR890047">
    <property type="protein sequence ID" value="CAD6509141.1"/>
    <property type="molecule type" value="Genomic_DNA"/>
</dbReference>
<comment type="catalytic activity">
    <reaction evidence="6">
        <text>DNA(n) + a 2'-deoxyribonucleoside 5'-triphosphate = DNA(n+1) + diphosphate</text>
        <dbReference type="Rhea" id="RHEA:22508"/>
        <dbReference type="Rhea" id="RHEA-COMP:17339"/>
        <dbReference type="Rhea" id="RHEA-COMP:17340"/>
        <dbReference type="ChEBI" id="CHEBI:33019"/>
        <dbReference type="ChEBI" id="CHEBI:61560"/>
        <dbReference type="ChEBI" id="CHEBI:173112"/>
        <dbReference type="EC" id="2.7.7.7"/>
    </reaction>
</comment>
<evidence type="ECO:0000259" key="7">
    <source>
        <dbReference type="Pfam" id="PF09115"/>
    </source>
</evidence>
<feature type="domain" description="DNA polymerase III delta subunit C-terminal" evidence="7">
    <location>
        <begin position="209"/>
        <end position="321"/>
    </location>
</feature>
<dbReference type="Pfam" id="PF21500">
    <property type="entry name" value="HolB_lid"/>
    <property type="match status" value="1"/>
</dbReference>
<dbReference type="GO" id="GO:0003677">
    <property type="term" value="F:DNA binding"/>
    <property type="evidence" value="ECO:0007669"/>
    <property type="project" value="InterPro"/>
</dbReference>
<dbReference type="GO" id="GO:0003887">
    <property type="term" value="F:DNA-directed DNA polymerase activity"/>
    <property type="evidence" value="ECO:0007669"/>
    <property type="project" value="UniProtKB-KW"/>
</dbReference>
<proteinExistence type="predicted"/>
<evidence type="ECO:0000256" key="2">
    <source>
        <dbReference type="ARBA" id="ARBA00022679"/>
    </source>
</evidence>
<keyword evidence="2 9" id="KW-0808">Transferase</keyword>
<dbReference type="Pfam" id="PF09115">
    <property type="entry name" value="DNApol3-delta_C"/>
    <property type="match status" value="1"/>
</dbReference>
<dbReference type="GO" id="GO:0008408">
    <property type="term" value="F:3'-5' exonuclease activity"/>
    <property type="evidence" value="ECO:0007669"/>
    <property type="project" value="InterPro"/>
</dbReference>
<dbReference type="KEGG" id="ptf:PROFFT_A_02340"/>
<evidence type="ECO:0000256" key="3">
    <source>
        <dbReference type="ARBA" id="ARBA00022695"/>
    </source>
</evidence>
<evidence type="ECO:0000256" key="4">
    <source>
        <dbReference type="ARBA" id="ARBA00022705"/>
    </source>
</evidence>
<evidence type="ECO:0000256" key="6">
    <source>
        <dbReference type="ARBA" id="ARBA00049244"/>
    </source>
</evidence>
<dbReference type="EC" id="2.7.7.7" evidence="1"/>
<dbReference type="NCBIfam" id="TIGR00678">
    <property type="entry name" value="holB"/>
    <property type="match status" value="1"/>
</dbReference>
<dbReference type="PROSITE" id="PS51257">
    <property type="entry name" value="PROKAR_LIPOPROTEIN"/>
    <property type="match status" value="1"/>
</dbReference>
<evidence type="ECO:0000313" key="9">
    <source>
        <dbReference type="EMBL" id="CAD6509141.1"/>
    </source>
</evidence>
<keyword evidence="3 9" id="KW-0548">Nucleotidyltransferase</keyword>
<dbReference type="InterPro" id="IPR048731">
    <property type="entry name" value="HolB_lid-gammaproteobact"/>
</dbReference>